<keyword evidence="5" id="KW-1133">Transmembrane helix</keyword>
<accession>A0A2C9KT16</accession>
<feature type="disulfide bond" evidence="8">
    <location>
        <begin position="37"/>
        <end position="55"/>
    </location>
</feature>
<dbReference type="VEuPathDB" id="VectorBase:BGLAX_040677"/>
<proteinExistence type="predicted"/>
<evidence type="ECO:0000256" key="8">
    <source>
        <dbReference type="PROSITE-ProRule" id="PRU00124"/>
    </source>
</evidence>
<dbReference type="CDD" id="cd00112">
    <property type="entry name" value="LDLa"/>
    <property type="match status" value="2"/>
</dbReference>
<evidence type="ECO:0000256" key="1">
    <source>
        <dbReference type="ARBA" id="ARBA00004167"/>
    </source>
</evidence>
<comment type="caution">
    <text evidence="8">Lacks conserved residue(s) required for the propagation of feature annotation.</text>
</comment>
<feature type="disulfide bond" evidence="8">
    <location>
        <begin position="30"/>
        <end position="42"/>
    </location>
</feature>
<evidence type="ECO:0000256" key="5">
    <source>
        <dbReference type="ARBA" id="ARBA00022989"/>
    </source>
</evidence>
<dbReference type="GO" id="GO:0005886">
    <property type="term" value="C:plasma membrane"/>
    <property type="evidence" value="ECO:0007669"/>
    <property type="project" value="TreeGrafter"/>
</dbReference>
<dbReference type="InterPro" id="IPR002172">
    <property type="entry name" value="LDrepeatLR_classA_rpt"/>
</dbReference>
<protein>
    <submittedName>
        <fullName evidence="9">Uncharacterized protein</fullName>
    </submittedName>
</protein>
<keyword evidence="6" id="KW-0472">Membrane</keyword>
<feature type="disulfide bond" evidence="8">
    <location>
        <begin position="104"/>
        <end position="116"/>
    </location>
</feature>
<evidence type="ECO:0000256" key="7">
    <source>
        <dbReference type="ARBA" id="ARBA00023157"/>
    </source>
</evidence>
<dbReference type="Pfam" id="PF00057">
    <property type="entry name" value="Ldl_recept_a"/>
    <property type="match status" value="4"/>
</dbReference>
<keyword evidence="4" id="KW-0677">Repeat</keyword>
<evidence type="ECO:0000313" key="10">
    <source>
        <dbReference type="Proteomes" id="UP000076420"/>
    </source>
</evidence>
<dbReference type="OrthoDB" id="10070760at2759"/>
<sequence>MTKKCINNDDRCNGDDDCGDDSDEQNCTVCQAGSWQCDNRKCIKSRHKCDGDDDCGDESDERYCETCKSTSWLCNTGLRCINHNKKCDGYKDCPDNSDENCTVCNAGVDRCEDGTCLSRNLRCNGVKDCLDNSDEVPDTNTQQYELILWSMQNRSMRKLIITKKQFQKNLSMRQEYRTKVIYTGEEPTFVIHRRLSKLHASNLDARRMDLQNNFSLIVTFSYT</sequence>
<dbReference type="PROSITE" id="PS50068">
    <property type="entry name" value="LDLRA_2"/>
    <property type="match status" value="4"/>
</dbReference>
<reference evidence="9" key="1">
    <citation type="submission" date="2020-05" db="UniProtKB">
        <authorList>
            <consortium name="EnsemblMetazoa"/>
        </authorList>
    </citation>
    <scope>IDENTIFICATION</scope>
    <source>
        <strain evidence="9">BB02</strain>
    </source>
</reference>
<dbReference type="PANTHER" id="PTHR24270">
    <property type="entry name" value="LOW-DENSITY LIPOPROTEIN RECEPTOR-RELATED"/>
    <property type="match status" value="1"/>
</dbReference>
<name>A0A2C9KT16_BIOGL</name>
<gene>
    <name evidence="9" type="primary">106061522</name>
</gene>
<dbReference type="InterPro" id="IPR050685">
    <property type="entry name" value="LDLR"/>
</dbReference>
<dbReference type="SUPFAM" id="SSF57424">
    <property type="entry name" value="LDL receptor-like module"/>
    <property type="match status" value="3"/>
</dbReference>
<dbReference type="PRINTS" id="PR00261">
    <property type="entry name" value="LDLRECEPTOR"/>
</dbReference>
<organism evidence="9 10">
    <name type="scientific">Biomphalaria glabrata</name>
    <name type="common">Bloodfluke planorb</name>
    <name type="synonym">Freshwater snail</name>
    <dbReference type="NCBI Taxonomy" id="6526"/>
    <lineage>
        <taxon>Eukaryota</taxon>
        <taxon>Metazoa</taxon>
        <taxon>Spiralia</taxon>
        <taxon>Lophotrochozoa</taxon>
        <taxon>Mollusca</taxon>
        <taxon>Gastropoda</taxon>
        <taxon>Heterobranchia</taxon>
        <taxon>Euthyneura</taxon>
        <taxon>Panpulmonata</taxon>
        <taxon>Hygrophila</taxon>
        <taxon>Lymnaeoidea</taxon>
        <taxon>Planorbidae</taxon>
        <taxon>Biomphalaria</taxon>
    </lineage>
</organism>
<dbReference type="Proteomes" id="UP000076420">
    <property type="component" value="Unassembled WGS sequence"/>
</dbReference>
<dbReference type="EnsemblMetazoa" id="BGLB023213-RC">
    <property type="protein sequence ID" value="BGLB023213-PC"/>
    <property type="gene ID" value="BGLB023213"/>
</dbReference>
<dbReference type="AlphaFoldDB" id="A0A2C9KT16"/>
<keyword evidence="3" id="KW-0812">Transmembrane</keyword>
<keyword evidence="7 8" id="KW-1015">Disulfide bond</keyword>
<dbReference type="Gene3D" id="4.10.400.10">
    <property type="entry name" value="Low-density Lipoprotein Receptor"/>
    <property type="match status" value="4"/>
</dbReference>
<comment type="subcellular location">
    <subcellularLocation>
        <location evidence="2">Endomembrane system</location>
    </subcellularLocation>
    <subcellularLocation>
        <location evidence="1">Membrane</location>
        <topology evidence="1">Single-pass membrane protein</topology>
    </subcellularLocation>
</comment>
<dbReference type="SMART" id="SM00192">
    <property type="entry name" value="LDLa"/>
    <property type="match status" value="4"/>
</dbReference>
<feature type="disulfide bond" evidence="8">
    <location>
        <begin position="49"/>
        <end position="64"/>
    </location>
</feature>
<dbReference type="GO" id="GO:0016192">
    <property type="term" value="P:vesicle-mediated transport"/>
    <property type="evidence" value="ECO:0007669"/>
    <property type="project" value="UniProtKB-ARBA"/>
</dbReference>
<evidence type="ECO:0000256" key="2">
    <source>
        <dbReference type="ARBA" id="ARBA00004308"/>
    </source>
</evidence>
<evidence type="ECO:0000256" key="3">
    <source>
        <dbReference type="ARBA" id="ARBA00022692"/>
    </source>
</evidence>
<dbReference type="PROSITE" id="PS01209">
    <property type="entry name" value="LDLRA_1"/>
    <property type="match status" value="2"/>
</dbReference>
<feature type="disulfide bond" evidence="8">
    <location>
        <begin position="12"/>
        <end position="27"/>
    </location>
</feature>
<dbReference type="InterPro" id="IPR023415">
    <property type="entry name" value="LDLR_class-A_CS"/>
</dbReference>
<evidence type="ECO:0000256" key="4">
    <source>
        <dbReference type="ARBA" id="ARBA00022737"/>
    </source>
</evidence>
<feature type="disulfide bond" evidence="8">
    <location>
        <begin position="111"/>
        <end position="129"/>
    </location>
</feature>
<evidence type="ECO:0000256" key="6">
    <source>
        <dbReference type="ARBA" id="ARBA00023136"/>
    </source>
</evidence>
<evidence type="ECO:0000313" key="9">
    <source>
        <dbReference type="EnsemblMetazoa" id="BGLB023213-PC"/>
    </source>
</evidence>
<dbReference type="VEuPathDB" id="VectorBase:BGLB023213"/>
<dbReference type="GO" id="GO:0012505">
    <property type="term" value="C:endomembrane system"/>
    <property type="evidence" value="ECO:0007669"/>
    <property type="project" value="UniProtKB-SubCell"/>
</dbReference>
<dbReference type="InterPro" id="IPR036055">
    <property type="entry name" value="LDL_receptor-like_sf"/>
</dbReference>